<evidence type="ECO:0000259" key="3">
    <source>
        <dbReference type="Pfam" id="PF04836"/>
    </source>
</evidence>
<dbReference type="PANTHER" id="PTHR12354">
    <property type="entry name" value="INTERFERON-RELATED DEVELOPMENTAL REGULATOR"/>
    <property type="match status" value="1"/>
</dbReference>
<accession>A0A1B6DSJ9</accession>
<gene>
    <name evidence="5" type="ORF">g.14390</name>
</gene>
<feature type="region of interest" description="Disordered" evidence="2">
    <location>
        <begin position="1"/>
        <end position="24"/>
    </location>
</feature>
<proteinExistence type="inferred from homology"/>
<evidence type="ECO:0000256" key="1">
    <source>
        <dbReference type="ARBA" id="ARBA00008828"/>
    </source>
</evidence>
<reference evidence="5" key="1">
    <citation type="submission" date="2015-12" db="EMBL/GenBank/DDBJ databases">
        <title>De novo transcriptome assembly of four potential Pierce s Disease insect vectors from Arizona vineyards.</title>
        <authorList>
            <person name="Tassone E.E."/>
        </authorList>
    </citation>
    <scope>NUCLEOTIDE SEQUENCE</scope>
</reference>
<feature type="domain" description="Interferon-related developmental regulator N-terminal" evidence="4">
    <location>
        <begin position="40"/>
        <end position="332"/>
    </location>
</feature>
<dbReference type="Gene3D" id="1.25.10.10">
    <property type="entry name" value="Leucine-rich Repeat Variant"/>
    <property type="match status" value="1"/>
</dbReference>
<evidence type="ECO:0000259" key="4">
    <source>
        <dbReference type="Pfam" id="PF05004"/>
    </source>
</evidence>
<dbReference type="InterPro" id="IPR039777">
    <property type="entry name" value="IFRD"/>
</dbReference>
<dbReference type="AlphaFoldDB" id="A0A1B6DSJ9"/>
<dbReference type="EMBL" id="GEDC01008644">
    <property type="protein sequence ID" value="JAS28654.1"/>
    <property type="molecule type" value="Transcribed_RNA"/>
</dbReference>
<protein>
    <recommendedName>
        <fullName evidence="6">Interferon-related developmental regulator N-terminal domain-containing protein</fullName>
    </recommendedName>
</protein>
<feature type="domain" description="Interferon-related developmental regulator C-terminal" evidence="3">
    <location>
        <begin position="377"/>
        <end position="428"/>
    </location>
</feature>
<dbReference type="InterPro" id="IPR006921">
    <property type="entry name" value="Interferon-rel_develop_reg_C"/>
</dbReference>
<evidence type="ECO:0000256" key="2">
    <source>
        <dbReference type="SAM" id="MobiDB-lite"/>
    </source>
</evidence>
<evidence type="ECO:0000313" key="5">
    <source>
        <dbReference type="EMBL" id="JAS28654.1"/>
    </source>
</evidence>
<dbReference type="Pfam" id="PF05004">
    <property type="entry name" value="IFRD"/>
    <property type="match status" value="1"/>
</dbReference>
<dbReference type="InterPro" id="IPR007701">
    <property type="entry name" value="Interferon-rel_develop_reg_N"/>
</dbReference>
<dbReference type="PANTHER" id="PTHR12354:SF1">
    <property type="entry name" value="INTERFERON-RELATED DEVELOPMENTAL REGULATOR 1"/>
    <property type="match status" value="1"/>
</dbReference>
<comment type="similarity">
    <text evidence="1">Belongs to the IFRD family.</text>
</comment>
<dbReference type="InterPro" id="IPR011989">
    <property type="entry name" value="ARM-like"/>
</dbReference>
<feature type="compositionally biased region" description="Gly residues" evidence="2">
    <location>
        <begin position="10"/>
        <end position="20"/>
    </location>
</feature>
<organism evidence="5">
    <name type="scientific">Clastoptera arizonana</name>
    <name type="common">Arizona spittle bug</name>
    <dbReference type="NCBI Taxonomy" id="38151"/>
    <lineage>
        <taxon>Eukaryota</taxon>
        <taxon>Metazoa</taxon>
        <taxon>Ecdysozoa</taxon>
        <taxon>Arthropoda</taxon>
        <taxon>Hexapoda</taxon>
        <taxon>Insecta</taxon>
        <taxon>Pterygota</taxon>
        <taxon>Neoptera</taxon>
        <taxon>Paraneoptera</taxon>
        <taxon>Hemiptera</taxon>
        <taxon>Auchenorrhyncha</taxon>
        <taxon>Cercopoidea</taxon>
        <taxon>Clastopteridae</taxon>
        <taxon>Clastoptera</taxon>
    </lineage>
</organism>
<evidence type="ECO:0008006" key="6">
    <source>
        <dbReference type="Google" id="ProtNLM"/>
    </source>
</evidence>
<dbReference type="Pfam" id="PF04836">
    <property type="entry name" value="IFRD_C"/>
    <property type="match status" value="1"/>
</dbReference>
<dbReference type="SUPFAM" id="SSF48371">
    <property type="entry name" value="ARM repeat"/>
    <property type="match status" value="1"/>
</dbReference>
<name>A0A1B6DSJ9_9HEMI</name>
<dbReference type="InterPro" id="IPR016024">
    <property type="entry name" value="ARM-type_fold"/>
</dbReference>
<sequence>MPKGKRKGKSGGSGGGGGLTLGKLRADVMGTSDEDSLNDNASVFSMTSDTTMMDEANGDEVDEQTQDDLFEEKLIEAIDGITQKSAQGRTNCLDAIVKAFTRKFVPEFLIDRRLTISDGIERSLKKGKGAEQASAATLTAIMCIQLGVGDMTDQVCHDLHPLLIFLANDNSVTPQARGKCCWTLALLGFLANTDTLQDTIRTLQTIFSASFTKGDGTVPNVSSETASLHAAALSSWTLLLTVMDNQIHSCPSLLQLSGLLDSAHLDVRMAAGEAITVMLEQGRLYDEDYEWDSTELLVGKLKQLATDSHKYRAKKDRKTQRSSFRDILKYVESDVPPNIQVRFGQEALSLDSWSRKKQYDAFCHVLGSGMNLHLTENDLLRDVFELGEKLVPLNIAANKASKLERHLMNAANFKARSISRAKNRDKRSAVISS</sequence>